<reference evidence="1" key="1">
    <citation type="submission" date="2020-03" db="EMBL/GenBank/DDBJ databases">
        <title>The deep terrestrial virosphere.</title>
        <authorList>
            <person name="Holmfeldt K."/>
            <person name="Nilsson E."/>
            <person name="Simone D."/>
            <person name="Lopez-Fernandez M."/>
            <person name="Wu X."/>
            <person name="de Brujin I."/>
            <person name="Lundin D."/>
            <person name="Andersson A."/>
            <person name="Bertilsson S."/>
            <person name="Dopson M."/>
        </authorList>
    </citation>
    <scope>NUCLEOTIDE SEQUENCE</scope>
    <source>
        <strain evidence="1">TM448A00666</strain>
        <strain evidence="2">TM448B00795</strain>
    </source>
</reference>
<accession>A0A6H1ZIW0</accession>
<sequence>MKTRKQLMHRLNKLLNTDYNFSRINLLDLERLVTATEKLIDKFARVGLK</sequence>
<evidence type="ECO:0000313" key="2">
    <source>
        <dbReference type="EMBL" id="QJH96701.1"/>
    </source>
</evidence>
<gene>
    <name evidence="1" type="ORF">TM448A00666_0003</name>
    <name evidence="2" type="ORF">TM448B00795_0015</name>
</gene>
<organism evidence="1">
    <name type="scientific">viral metagenome</name>
    <dbReference type="NCBI Taxonomy" id="1070528"/>
    <lineage>
        <taxon>unclassified sequences</taxon>
        <taxon>metagenomes</taxon>
        <taxon>organismal metagenomes</taxon>
    </lineage>
</organism>
<dbReference type="AlphaFoldDB" id="A0A6H1ZIW0"/>
<evidence type="ECO:0000313" key="1">
    <source>
        <dbReference type="EMBL" id="QJA47399.1"/>
    </source>
</evidence>
<protein>
    <submittedName>
        <fullName evidence="1">Uncharacterized protein</fullName>
    </submittedName>
</protein>
<name>A0A6H1ZIW0_9ZZZZ</name>
<proteinExistence type="predicted"/>
<dbReference type="EMBL" id="MT144042">
    <property type="protein sequence ID" value="QJA47399.1"/>
    <property type="molecule type" value="Genomic_DNA"/>
</dbReference>
<dbReference type="EMBL" id="MT144659">
    <property type="protein sequence ID" value="QJH96701.1"/>
    <property type="molecule type" value="Genomic_DNA"/>
</dbReference>